<organism evidence="3 4">
    <name type="scientific">Rudanella paleaurantiibacter</name>
    <dbReference type="NCBI Taxonomy" id="2614655"/>
    <lineage>
        <taxon>Bacteria</taxon>
        <taxon>Pseudomonadati</taxon>
        <taxon>Bacteroidota</taxon>
        <taxon>Cytophagia</taxon>
        <taxon>Cytophagales</taxon>
        <taxon>Cytophagaceae</taxon>
        <taxon>Rudanella</taxon>
    </lineage>
</organism>
<protein>
    <submittedName>
        <fullName evidence="3">Beta-galactosidase</fullName>
    </submittedName>
</protein>
<dbReference type="PROSITE" id="PS51318">
    <property type="entry name" value="TAT"/>
    <property type="match status" value="1"/>
</dbReference>
<dbReference type="GO" id="GO:0004565">
    <property type="term" value="F:beta-galactosidase activity"/>
    <property type="evidence" value="ECO:0007669"/>
    <property type="project" value="InterPro"/>
</dbReference>
<accession>A0A7J5TT30</accession>
<sequence length="707" mass="79062">MSHNRRSFLRQSTLAAAGLLIADPLVAARLNSSPAPANGPDGFRFRQIHLDYHTSELIQDIATQFDPDEFVQTLKKASVNSVTCFGRCHHGMIYHDTKKFAERRHPYLKRNLLKEQIEACHKQNIRVPVYVTVQWDHFTAQQHPEWLMRDEEGKPFSFQKSTFDAGFYDHLDIATPYRDFLKSYLADLFEQVPVDGLFLDIHHVYPNAHPVVLEGMKKAGIDAAKAANRHAYYGRIMQEYKADIAQFVRQLDPKAGLFFNGGHVGPGIRSSVNTYSHLELESLPSGGWGYLHFPLTARYARNLDKAVMGMTGKFHTSWGDFHSLKNPAALELECFTMLALNAKCSVGDQLHPRGRLDAATYDLIGGVYAQVDQKEPWCEGAVARTDIGVFSTEEFTTGAEARTPDMMLGAVRMLQEGRHQFDIIDSQSELSGYRVLILPDAIPVSDSLRNKLSAFVAKGGALLVSYQSGLNPDKTGERRTFNLPELGLACVGDAAYSPDFLALNGQEIGRGLPATELVMYLRGLEVKPTGATVLAQTNVPYFNRTWEHFNSHKHTPSAGRVGYPAVTQQGRVIYFAHPVFTQYARNAPRWCRQLVLNALDRLLPDPLLQTPGAPSTLVATLNEQPRQQRQVVHLLNYVPERRGSEFDTVEDVPLLTNTRLSVRLATKPRQVLLVPEGVPLKFTYTSGRVETTIPAIRGHQMVALVGY</sequence>
<feature type="signal peptide" evidence="1">
    <location>
        <begin position="1"/>
        <end position="27"/>
    </location>
</feature>
<dbReference type="Gene3D" id="3.20.20.80">
    <property type="entry name" value="Glycosidases"/>
    <property type="match status" value="1"/>
</dbReference>
<dbReference type="InterPro" id="IPR013738">
    <property type="entry name" value="Beta_galactosidase_Trimer"/>
</dbReference>
<evidence type="ECO:0000313" key="3">
    <source>
        <dbReference type="EMBL" id="KAB7726864.1"/>
    </source>
</evidence>
<evidence type="ECO:0000313" key="4">
    <source>
        <dbReference type="Proteomes" id="UP000488299"/>
    </source>
</evidence>
<dbReference type="Gene3D" id="3.40.50.880">
    <property type="match status" value="1"/>
</dbReference>
<feature type="domain" description="Beta-galactosidase trimerisation" evidence="2">
    <location>
        <begin position="420"/>
        <end position="470"/>
    </location>
</feature>
<gene>
    <name evidence="3" type="ORF">F5984_23415</name>
</gene>
<dbReference type="SUPFAM" id="SSF51445">
    <property type="entry name" value="(Trans)glycosidases"/>
    <property type="match status" value="1"/>
</dbReference>
<dbReference type="EMBL" id="WELI01000013">
    <property type="protein sequence ID" value="KAB7726864.1"/>
    <property type="molecule type" value="Genomic_DNA"/>
</dbReference>
<dbReference type="InterPro" id="IPR029062">
    <property type="entry name" value="Class_I_gatase-like"/>
</dbReference>
<dbReference type="Pfam" id="PF14871">
    <property type="entry name" value="GHL6"/>
    <property type="match status" value="1"/>
</dbReference>
<evidence type="ECO:0000256" key="1">
    <source>
        <dbReference type="SAM" id="SignalP"/>
    </source>
</evidence>
<keyword evidence="1" id="KW-0732">Signal</keyword>
<dbReference type="SUPFAM" id="SSF52317">
    <property type="entry name" value="Class I glutamine amidotransferase-like"/>
    <property type="match status" value="1"/>
</dbReference>
<dbReference type="Proteomes" id="UP000488299">
    <property type="component" value="Unassembled WGS sequence"/>
</dbReference>
<dbReference type="Pfam" id="PF08532">
    <property type="entry name" value="Glyco_hydro_42M"/>
    <property type="match status" value="1"/>
</dbReference>
<comment type="caution">
    <text evidence="3">The sequence shown here is derived from an EMBL/GenBank/DDBJ whole genome shotgun (WGS) entry which is preliminary data.</text>
</comment>
<dbReference type="CDD" id="cd03143">
    <property type="entry name" value="A4_beta-galactosidase_middle_domain"/>
    <property type="match status" value="1"/>
</dbReference>
<proteinExistence type="predicted"/>
<dbReference type="AlphaFoldDB" id="A0A7J5TT30"/>
<feature type="chain" id="PRO_5029666062" evidence="1">
    <location>
        <begin position="28"/>
        <end position="707"/>
    </location>
</feature>
<dbReference type="GO" id="GO:0005975">
    <property type="term" value="P:carbohydrate metabolic process"/>
    <property type="evidence" value="ECO:0007669"/>
    <property type="project" value="InterPro"/>
</dbReference>
<keyword evidence="4" id="KW-1185">Reference proteome</keyword>
<dbReference type="InterPro" id="IPR006311">
    <property type="entry name" value="TAT_signal"/>
</dbReference>
<evidence type="ECO:0000259" key="2">
    <source>
        <dbReference type="Pfam" id="PF08532"/>
    </source>
</evidence>
<name>A0A7J5TT30_9BACT</name>
<dbReference type="InterPro" id="IPR017853">
    <property type="entry name" value="GH"/>
</dbReference>
<reference evidence="3 4" key="1">
    <citation type="submission" date="2019-10" db="EMBL/GenBank/DDBJ databases">
        <title>Rudanella paleaurantiibacter sp. nov., isolated from sludge.</title>
        <authorList>
            <person name="Xu S.Q."/>
        </authorList>
    </citation>
    <scope>NUCLEOTIDE SEQUENCE [LARGE SCALE GENOMIC DNA]</scope>
    <source>
        <strain evidence="3 4">HX-22-17</strain>
    </source>
</reference>
<dbReference type="InterPro" id="IPR028212">
    <property type="entry name" value="GHL6"/>
</dbReference>
<dbReference type="RefSeq" id="WP_152126650.1">
    <property type="nucleotide sequence ID" value="NZ_WELI01000013.1"/>
</dbReference>